<dbReference type="GO" id="GO:0003677">
    <property type="term" value="F:DNA binding"/>
    <property type="evidence" value="ECO:0007669"/>
    <property type="project" value="UniProtKB-KW"/>
</dbReference>
<evidence type="ECO:0000313" key="6">
    <source>
        <dbReference type="Proteomes" id="UP000614811"/>
    </source>
</evidence>
<dbReference type="SUPFAM" id="SSF75516">
    <property type="entry name" value="Pheromone-binding domain of LuxR-like quorum-sensing transcription factors"/>
    <property type="match status" value="1"/>
</dbReference>
<evidence type="ECO:0000256" key="3">
    <source>
        <dbReference type="ARBA" id="ARBA00023163"/>
    </source>
</evidence>
<evidence type="ECO:0000256" key="1">
    <source>
        <dbReference type="ARBA" id="ARBA00023015"/>
    </source>
</evidence>
<sequence>MLDRINEVEATRSLSEFWLKCEMVILGLGFDGFVYTIASKVGNDFYYYDNLGLHDPGDSAFYDPFLEFCCHSYDPVPTGVEFMADYSYIPQSAVDFIQHAADKTGMISGLGVPVRLAGSNRYGGFNLLTRKPRAEFEAFISEMQERTQLFCVLAQRHIEQLLDQEQILMQGAEQYSLDDAEKLGKLTTRERDVLRRLVDGISRKACAHQLSLAESTVDSHIKSIYRKLEVHNRVEATKVAFQGAL</sequence>
<reference evidence="5" key="1">
    <citation type="journal article" date="2014" name="Int. J. Syst. Evol. Microbiol.">
        <title>Complete genome sequence of Corynebacterium casei LMG S-19264T (=DSM 44701T), isolated from a smear-ripened cheese.</title>
        <authorList>
            <consortium name="US DOE Joint Genome Institute (JGI-PGF)"/>
            <person name="Walter F."/>
            <person name="Albersmeier A."/>
            <person name="Kalinowski J."/>
            <person name="Ruckert C."/>
        </authorList>
    </citation>
    <scope>NUCLEOTIDE SEQUENCE</scope>
    <source>
        <strain evidence="5">KCTC 12711</strain>
    </source>
</reference>
<dbReference type="PROSITE" id="PS50043">
    <property type="entry name" value="HTH_LUXR_2"/>
    <property type="match status" value="1"/>
</dbReference>
<organism evidence="5 6">
    <name type="scientific">Arenicella chitinivorans</name>
    <dbReference type="NCBI Taxonomy" id="1329800"/>
    <lineage>
        <taxon>Bacteria</taxon>
        <taxon>Pseudomonadati</taxon>
        <taxon>Pseudomonadota</taxon>
        <taxon>Gammaproteobacteria</taxon>
        <taxon>Arenicellales</taxon>
        <taxon>Arenicellaceae</taxon>
        <taxon>Arenicella</taxon>
    </lineage>
</organism>
<keyword evidence="6" id="KW-1185">Reference proteome</keyword>
<dbReference type="InterPro" id="IPR036388">
    <property type="entry name" value="WH-like_DNA-bd_sf"/>
</dbReference>
<dbReference type="Gene3D" id="1.10.10.10">
    <property type="entry name" value="Winged helix-like DNA-binding domain superfamily/Winged helix DNA-binding domain"/>
    <property type="match status" value="1"/>
</dbReference>
<dbReference type="InterPro" id="IPR000792">
    <property type="entry name" value="Tscrpt_reg_LuxR_C"/>
</dbReference>
<gene>
    <name evidence="5" type="ORF">GCM10008090_22470</name>
</gene>
<dbReference type="PANTHER" id="PTHR44688:SF16">
    <property type="entry name" value="DNA-BINDING TRANSCRIPTIONAL ACTIVATOR DEVR_DOSR"/>
    <property type="match status" value="1"/>
</dbReference>
<dbReference type="Proteomes" id="UP000614811">
    <property type="component" value="Unassembled WGS sequence"/>
</dbReference>
<dbReference type="GO" id="GO:0006355">
    <property type="term" value="P:regulation of DNA-templated transcription"/>
    <property type="evidence" value="ECO:0007669"/>
    <property type="project" value="InterPro"/>
</dbReference>
<dbReference type="AlphaFoldDB" id="A0A918RUY8"/>
<name>A0A918RUY8_9GAMM</name>
<accession>A0A918RUY8</accession>
<dbReference type="Pfam" id="PF00196">
    <property type="entry name" value="GerE"/>
    <property type="match status" value="1"/>
</dbReference>
<keyword evidence="3" id="KW-0804">Transcription</keyword>
<dbReference type="InterPro" id="IPR016032">
    <property type="entry name" value="Sig_transdc_resp-reg_C-effctor"/>
</dbReference>
<dbReference type="SMART" id="SM00421">
    <property type="entry name" value="HTH_LUXR"/>
    <property type="match status" value="1"/>
</dbReference>
<keyword evidence="2" id="KW-0238">DNA-binding</keyword>
<dbReference type="InterPro" id="IPR036693">
    <property type="entry name" value="TF_LuxR_autoind-bd_dom_sf"/>
</dbReference>
<dbReference type="PANTHER" id="PTHR44688">
    <property type="entry name" value="DNA-BINDING TRANSCRIPTIONAL ACTIVATOR DEVR_DOSR"/>
    <property type="match status" value="1"/>
</dbReference>
<comment type="caution">
    <text evidence="5">The sequence shown here is derived from an EMBL/GenBank/DDBJ whole genome shotgun (WGS) entry which is preliminary data.</text>
</comment>
<dbReference type="CDD" id="cd06170">
    <property type="entry name" value="LuxR_C_like"/>
    <property type="match status" value="1"/>
</dbReference>
<evidence type="ECO:0000259" key="4">
    <source>
        <dbReference type="PROSITE" id="PS50043"/>
    </source>
</evidence>
<evidence type="ECO:0000313" key="5">
    <source>
        <dbReference type="EMBL" id="GHA12114.1"/>
    </source>
</evidence>
<reference evidence="5" key="2">
    <citation type="submission" date="2020-09" db="EMBL/GenBank/DDBJ databases">
        <authorList>
            <person name="Sun Q."/>
            <person name="Kim S."/>
        </authorList>
    </citation>
    <scope>NUCLEOTIDE SEQUENCE</scope>
    <source>
        <strain evidence="5">KCTC 12711</strain>
    </source>
</reference>
<proteinExistence type="predicted"/>
<dbReference type="RefSeq" id="WP_189401027.1">
    <property type="nucleotide sequence ID" value="NZ_BMXA01000003.1"/>
</dbReference>
<keyword evidence="1" id="KW-0805">Transcription regulation</keyword>
<protein>
    <recommendedName>
        <fullName evidence="4">HTH luxR-type domain-containing protein</fullName>
    </recommendedName>
</protein>
<evidence type="ECO:0000256" key="2">
    <source>
        <dbReference type="ARBA" id="ARBA00023125"/>
    </source>
</evidence>
<dbReference type="PRINTS" id="PR00038">
    <property type="entry name" value="HTHLUXR"/>
</dbReference>
<dbReference type="SUPFAM" id="SSF46894">
    <property type="entry name" value="C-terminal effector domain of the bipartite response regulators"/>
    <property type="match status" value="1"/>
</dbReference>
<dbReference type="Gene3D" id="3.30.450.80">
    <property type="entry name" value="Transcription factor LuxR-like, autoinducer-binding domain"/>
    <property type="match status" value="1"/>
</dbReference>
<dbReference type="EMBL" id="BMXA01000003">
    <property type="protein sequence ID" value="GHA12114.1"/>
    <property type="molecule type" value="Genomic_DNA"/>
</dbReference>
<feature type="domain" description="HTH luxR-type" evidence="4">
    <location>
        <begin position="179"/>
        <end position="244"/>
    </location>
</feature>